<evidence type="ECO:0000259" key="4">
    <source>
        <dbReference type="PROSITE" id="PS50949"/>
    </source>
</evidence>
<gene>
    <name evidence="5" type="primary">lacI</name>
    <name evidence="5" type="ORF">GCM10010334_63390</name>
</gene>
<dbReference type="InterPro" id="IPR046335">
    <property type="entry name" value="LacI/GalR-like_sensor"/>
</dbReference>
<evidence type="ECO:0000313" key="5">
    <source>
        <dbReference type="EMBL" id="GHD09253.1"/>
    </source>
</evidence>
<keyword evidence="2" id="KW-0238">DNA-binding</keyword>
<dbReference type="PANTHER" id="PTHR30146:SF155">
    <property type="entry name" value="ALANINE RACEMASE"/>
    <property type="match status" value="1"/>
</dbReference>
<comment type="caution">
    <text evidence="5">The sequence shown here is derived from an EMBL/GenBank/DDBJ whole genome shotgun (WGS) entry which is preliminary data.</text>
</comment>
<evidence type="ECO:0000313" key="6">
    <source>
        <dbReference type="Proteomes" id="UP000638353"/>
    </source>
</evidence>
<dbReference type="InterPro" id="IPR000524">
    <property type="entry name" value="Tscrpt_reg_HTH_GntR"/>
</dbReference>
<dbReference type="Pfam" id="PF13377">
    <property type="entry name" value="Peripla_BP_3"/>
    <property type="match status" value="1"/>
</dbReference>
<feature type="domain" description="HTH gntR-type" evidence="4">
    <location>
        <begin position="11"/>
        <end position="78"/>
    </location>
</feature>
<dbReference type="SUPFAM" id="SSF53822">
    <property type="entry name" value="Periplasmic binding protein-like I"/>
    <property type="match status" value="1"/>
</dbReference>
<reference evidence="5" key="2">
    <citation type="submission" date="2020-09" db="EMBL/GenBank/DDBJ databases">
        <authorList>
            <person name="Sun Q."/>
            <person name="Ohkuma M."/>
        </authorList>
    </citation>
    <scope>NUCLEOTIDE SEQUENCE</scope>
    <source>
        <strain evidence="5">JCM 4637</strain>
    </source>
</reference>
<dbReference type="InterPro" id="IPR036388">
    <property type="entry name" value="WH-like_DNA-bd_sf"/>
</dbReference>
<proteinExistence type="predicted"/>
<accession>A0A918X3V4</accession>
<dbReference type="InterPro" id="IPR036390">
    <property type="entry name" value="WH_DNA-bd_sf"/>
</dbReference>
<dbReference type="Proteomes" id="UP000638353">
    <property type="component" value="Unassembled WGS sequence"/>
</dbReference>
<dbReference type="PANTHER" id="PTHR30146">
    <property type="entry name" value="LACI-RELATED TRANSCRIPTIONAL REPRESSOR"/>
    <property type="match status" value="1"/>
</dbReference>
<protein>
    <submittedName>
        <fullName evidence="5">LacI family transcriptional regulator</fullName>
    </submittedName>
</protein>
<evidence type="ECO:0000256" key="2">
    <source>
        <dbReference type="ARBA" id="ARBA00023125"/>
    </source>
</evidence>
<dbReference type="Gene3D" id="1.10.10.10">
    <property type="entry name" value="Winged helix-like DNA-binding domain superfamily/Winged helix DNA-binding domain"/>
    <property type="match status" value="1"/>
</dbReference>
<dbReference type="RefSeq" id="WP_189826250.1">
    <property type="nucleotide sequence ID" value="NZ_BMVC01000015.1"/>
</dbReference>
<dbReference type="Gene3D" id="3.40.50.2300">
    <property type="match status" value="2"/>
</dbReference>
<keyword evidence="1" id="KW-0805">Transcription regulation</keyword>
<dbReference type="Pfam" id="PF00392">
    <property type="entry name" value="GntR"/>
    <property type="match status" value="1"/>
</dbReference>
<dbReference type="CDD" id="cd07377">
    <property type="entry name" value="WHTH_GntR"/>
    <property type="match status" value="1"/>
</dbReference>
<reference evidence="5" key="1">
    <citation type="journal article" date="2014" name="Int. J. Syst. Evol. Microbiol.">
        <title>Complete genome sequence of Corynebacterium casei LMG S-19264T (=DSM 44701T), isolated from a smear-ripened cheese.</title>
        <authorList>
            <consortium name="US DOE Joint Genome Institute (JGI-PGF)"/>
            <person name="Walter F."/>
            <person name="Albersmeier A."/>
            <person name="Kalinowski J."/>
            <person name="Ruckert C."/>
        </authorList>
    </citation>
    <scope>NUCLEOTIDE SEQUENCE</scope>
    <source>
        <strain evidence="5">JCM 4637</strain>
    </source>
</reference>
<dbReference type="SMART" id="SM00345">
    <property type="entry name" value="HTH_GNTR"/>
    <property type="match status" value="1"/>
</dbReference>
<organism evidence="5 6">
    <name type="scientific">Streptomyces finlayi</name>
    <dbReference type="NCBI Taxonomy" id="67296"/>
    <lineage>
        <taxon>Bacteria</taxon>
        <taxon>Bacillati</taxon>
        <taxon>Actinomycetota</taxon>
        <taxon>Actinomycetes</taxon>
        <taxon>Kitasatosporales</taxon>
        <taxon>Streptomycetaceae</taxon>
        <taxon>Streptomyces</taxon>
    </lineage>
</organism>
<keyword evidence="3" id="KW-0804">Transcription</keyword>
<dbReference type="GO" id="GO:0000976">
    <property type="term" value="F:transcription cis-regulatory region binding"/>
    <property type="evidence" value="ECO:0007669"/>
    <property type="project" value="TreeGrafter"/>
</dbReference>
<evidence type="ECO:0000256" key="3">
    <source>
        <dbReference type="ARBA" id="ARBA00023163"/>
    </source>
</evidence>
<dbReference type="PRINTS" id="PR00035">
    <property type="entry name" value="HTHGNTR"/>
</dbReference>
<dbReference type="PROSITE" id="PS50949">
    <property type="entry name" value="HTH_GNTR"/>
    <property type="match status" value="1"/>
</dbReference>
<dbReference type="AlphaFoldDB" id="A0A918X3V4"/>
<dbReference type="GO" id="GO:0003700">
    <property type="term" value="F:DNA-binding transcription factor activity"/>
    <property type="evidence" value="ECO:0007669"/>
    <property type="project" value="InterPro"/>
</dbReference>
<dbReference type="EMBL" id="BMVC01000015">
    <property type="protein sequence ID" value="GHD09253.1"/>
    <property type="molecule type" value="Genomic_DNA"/>
</dbReference>
<dbReference type="SUPFAM" id="SSF46785">
    <property type="entry name" value="Winged helix' DNA-binding domain"/>
    <property type="match status" value="1"/>
</dbReference>
<name>A0A918X3V4_9ACTN</name>
<sequence length="369" mass="39168">MSTPSRPAARGEKFRRLAEELRRGVAELRWPDGRLPTEQQLAKEQGVSLNTVRRAVDLLVADGLVYRRQGSGTYIADDAGESADTAGGESVPGPVVGICVPSMTYYYPRIIAAIEAELTRGGAQMMIRSTGYDAGQERSAIDGMLAAGATGLLLVPELEPGADPMLQHDAIQSLGVPVVMVERRFATSADHHEFVCSNHSAGAYVAVRHLVSLGHRKIGYLQRHSPFTADAVAAGFRTALADSGLDPAEAPYAGRARWDMPDADAFLDELIAAGATAVVCFADREAALLVSAARRRGLSVPGDLSLVGYDDEVAELSEVPLTAVSPAKAEVGRLAARTLLRRIEDPSAPIVQQLVVPRLVVRDSTGPVG</sequence>
<dbReference type="InterPro" id="IPR028082">
    <property type="entry name" value="Peripla_BP_I"/>
</dbReference>
<evidence type="ECO:0000256" key="1">
    <source>
        <dbReference type="ARBA" id="ARBA00023015"/>
    </source>
</evidence>